<evidence type="ECO:0000256" key="1">
    <source>
        <dbReference type="SAM" id="MobiDB-lite"/>
    </source>
</evidence>
<feature type="region of interest" description="Disordered" evidence="1">
    <location>
        <begin position="131"/>
        <end position="176"/>
    </location>
</feature>
<name>A0AAV4CDC0_9GAST</name>
<proteinExistence type="predicted"/>
<feature type="compositionally biased region" description="Polar residues" evidence="1">
    <location>
        <begin position="142"/>
        <end position="153"/>
    </location>
</feature>
<gene>
    <name evidence="2" type="ORF">PoB_005562900</name>
</gene>
<sequence>MKPLEIIKALDDLGIDLTTKLLNAIYCDRGTISEGLSLFISESQGACSTNVSCKGSLRDGTTNMPSKRYLSCKTRPLSLRSIPCKPQGVYSIKCILRSLHIKEVLGFLPIVRSGVRGVLEFVRGRSLPKLNKTPKLTKTHPENSSKLSNIQRNSKIHRNSPKLTETLHKSPPKVTQTHRISGTVCMSFYRNSPNSPRQSESYSWLPAVVECIIGLGTL</sequence>
<keyword evidence="3" id="KW-1185">Reference proteome</keyword>
<reference evidence="2 3" key="1">
    <citation type="journal article" date="2021" name="Elife">
        <title>Chloroplast acquisition without the gene transfer in kleptoplastic sea slugs, Plakobranchus ocellatus.</title>
        <authorList>
            <person name="Maeda T."/>
            <person name="Takahashi S."/>
            <person name="Yoshida T."/>
            <person name="Shimamura S."/>
            <person name="Takaki Y."/>
            <person name="Nagai Y."/>
            <person name="Toyoda A."/>
            <person name="Suzuki Y."/>
            <person name="Arimoto A."/>
            <person name="Ishii H."/>
            <person name="Satoh N."/>
            <person name="Nishiyama T."/>
            <person name="Hasebe M."/>
            <person name="Maruyama T."/>
            <person name="Minagawa J."/>
            <person name="Obokata J."/>
            <person name="Shigenobu S."/>
        </authorList>
    </citation>
    <scope>NUCLEOTIDE SEQUENCE [LARGE SCALE GENOMIC DNA]</scope>
</reference>
<protein>
    <submittedName>
        <fullName evidence="2">Uncharacterized protein</fullName>
    </submittedName>
</protein>
<accession>A0AAV4CDC0</accession>
<comment type="caution">
    <text evidence="2">The sequence shown here is derived from an EMBL/GenBank/DDBJ whole genome shotgun (WGS) entry which is preliminary data.</text>
</comment>
<dbReference type="AlphaFoldDB" id="A0AAV4CDC0"/>
<evidence type="ECO:0000313" key="3">
    <source>
        <dbReference type="Proteomes" id="UP000735302"/>
    </source>
</evidence>
<evidence type="ECO:0000313" key="2">
    <source>
        <dbReference type="EMBL" id="GFO29124.1"/>
    </source>
</evidence>
<dbReference type="Proteomes" id="UP000735302">
    <property type="component" value="Unassembled WGS sequence"/>
</dbReference>
<organism evidence="2 3">
    <name type="scientific">Plakobranchus ocellatus</name>
    <dbReference type="NCBI Taxonomy" id="259542"/>
    <lineage>
        <taxon>Eukaryota</taxon>
        <taxon>Metazoa</taxon>
        <taxon>Spiralia</taxon>
        <taxon>Lophotrochozoa</taxon>
        <taxon>Mollusca</taxon>
        <taxon>Gastropoda</taxon>
        <taxon>Heterobranchia</taxon>
        <taxon>Euthyneura</taxon>
        <taxon>Panpulmonata</taxon>
        <taxon>Sacoglossa</taxon>
        <taxon>Placobranchoidea</taxon>
        <taxon>Plakobranchidae</taxon>
        <taxon>Plakobranchus</taxon>
    </lineage>
</organism>
<dbReference type="EMBL" id="BLXT01006120">
    <property type="protein sequence ID" value="GFO29124.1"/>
    <property type="molecule type" value="Genomic_DNA"/>
</dbReference>